<dbReference type="Pfam" id="PF01022">
    <property type="entry name" value="HTH_5"/>
    <property type="match status" value="1"/>
</dbReference>
<dbReference type="SUPFAM" id="SSF46785">
    <property type="entry name" value="Winged helix' DNA-binding domain"/>
    <property type="match status" value="1"/>
</dbReference>
<feature type="domain" description="HTH arsR-type" evidence="4">
    <location>
        <begin position="4"/>
        <end position="99"/>
    </location>
</feature>
<dbReference type="GO" id="GO:0003677">
    <property type="term" value="F:DNA binding"/>
    <property type="evidence" value="ECO:0007669"/>
    <property type="project" value="UniProtKB-KW"/>
</dbReference>
<dbReference type="InterPro" id="IPR036388">
    <property type="entry name" value="WH-like_DNA-bd_sf"/>
</dbReference>
<evidence type="ECO:0000313" key="5">
    <source>
        <dbReference type="EMBL" id="MBP1991894.1"/>
    </source>
</evidence>
<accession>A0ABS4IWE0</accession>
<dbReference type="InterPro" id="IPR001845">
    <property type="entry name" value="HTH_ArsR_DNA-bd_dom"/>
</dbReference>
<dbReference type="InterPro" id="IPR011991">
    <property type="entry name" value="ArsR-like_HTH"/>
</dbReference>
<organism evidence="5 6">
    <name type="scientific">Paenibacillus eucommiae</name>
    <dbReference type="NCBI Taxonomy" id="1355755"/>
    <lineage>
        <taxon>Bacteria</taxon>
        <taxon>Bacillati</taxon>
        <taxon>Bacillota</taxon>
        <taxon>Bacilli</taxon>
        <taxon>Bacillales</taxon>
        <taxon>Paenibacillaceae</taxon>
        <taxon>Paenibacillus</taxon>
    </lineage>
</organism>
<keyword evidence="6" id="KW-1185">Reference proteome</keyword>
<name>A0ABS4IWE0_9BACL</name>
<evidence type="ECO:0000313" key="6">
    <source>
        <dbReference type="Proteomes" id="UP001519287"/>
    </source>
</evidence>
<dbReference type="Gene3D" id="1.10.10.10">
    <property type="entry name" value="Winged helix-like DNA-binding domain superfamily/Winged helix DNA-binding domain"/>
    <property type="match status" value="1"/>
</dbReference>
<dbReference type="PANTHER" id="PTHR33154:SF33">
    <property type="entry name" value="TRANSCRIPTIONAL REPRESSOR SDPR"/>
    <property type="match status" value="1"/>
</dbReference>
<evidence type="ECO:0000256" key="2">
    <source>
        <dbReference type="ARBA" id="ARBA00023125"/>
    </source>
</evidence>
<dbReference type="SMART" id="SM00418">
    <property type="entry name" value="HTH_ARSR"/>
    <property type="match status" value="1"/>
</dbReference>
<protein>
    <submittedName>
        <fullName evidence="5">DNA-binding transcriptional ArsR family regulator</fullName>
    </submittedName>
</protein>
<keyword evidence="3" id="KW-0804">Transcription</keyword>
<dbReference type="EMBL" id="JAGGLB010000011">
    <property type="protein sequence ID" value="MBP1991894.1"/>
    <property type="molecule type" value="Genomic_DNA"/>
</dbReference>
<evidence type="ECO:0000256" key="1">
    <source>
        <dbReference type="ARBA" id="ARBA00023015"/>
    </source>
</evidence>
<dbReference type="InterPro" id="IPR051081">
    <property type="entry name" value="HTH_MetalResp_TranReg"/>
</dbReference>
<dbReference type="PANTHER" id="PTHR33154">
    <property type="entry name" value="TRANSCRIPTIONAL REGULATOR, ARSR FAMILY"/>
    <property type="match status" value="1"/>
</dbReference>
<gene>
    <name evidence="5" type="ORF">J2Z66_003502</name>
</gene>
<dbReference type="RefSeq" id="WP_209972623.1">
    <property type="nucleotide sequence ID" value="NZ_JAGGLB010000011.1"/>
</dbReference>
<dbReference type="PROSITE" id="PS50987">
    <property type="entry name" value="HTH_ARSR_2"/>
    <property type="match status" value="1"/>
</dbReference>
<keyword evidence="2 5" id="KW-0238">DNA-binding</keyword>
<evidence type="ECO:0000259" key="4">
    <source>
        <dbReference type="PROSITE" id="PS50987"/>
    </source>
</evidence>
<dbReference type="CDD" id="cd00090">
    <property type="entry name" value="HTH_ARSR"/>
    <property type="match status" value="1"/>
</dbReference>
<keyword evidence="1" id="KW-0805">Transcription regulation</keyword>
<comment type="caution">
    <text evidence="5">The sequence shown here is derived from an EMBL/GenBank/DDBJ whole genome shotgun (WGS) entry which is preliminary data.</text>
</comment>
<sequence length="102" mass="11414">MQSIDLKDLKSVTRFLTAFGDPIRIQILTLLGKDGRSNVGEIASHFELSRPAISHHLKVLRDANIVDSQKIGQEVYYWFAGDSVVASFRTLADMAETFRCGE</sequence>
<reference evidence="5 6" key="1">
    <citation type="submission" date="2021-03" db="EMBL/GenBank/DDBJ databases">
        <title>Genomic Encyclopedia of Type Strains, Phase IV (KMG-IV): sequencing the most valuable type-strain genomes for metagenomic binning, comparative biology and taxonomic classification.</title>
        <authorList>
            <person name="Goeker M."/>
        </authorList>
    </citation>
    <scope>NUCLEOTIDE SEQUENCE [LARGE SCALE GENOMIC DNA]</scope>
    <source>
        <strain evidence="5 6">DSM 26048</strain>
    </source>
</reference>
<dbReference type="PRINTS" id="PR00778">
    <property type="entry name" value="HTHARSR"/>
</dbReference>
<proteinExistence type="predicted"/>
<evidence type="ECO:0000256" key="3">
    <source>
        <dbReference type="ARBA" id="ARBA00023163"/>
    </source>
</evidence>
<dbReference type="Proteomes" id="UP001519287">
    <property type="component" value="Unassembled WGS sequence"/>
</dbReference>
<dbReference type="InterPro" id="IPR036390">
    <property type="entry name" value="WH_DNA-bd_sf"/>
</dbReference>
<dbReference type="NCBIfam" id="NF033788">
    <property type="entry name" value="HTH_metalloreg"/>
    <property type="match status" value="1"/>
</dbReference>